<name>A0A412WYV3_9BACT</name>
<protein>
    <recommendedName>
        <fullName evidence="6">PH domain-containing protein</fullName>
    </recommendedName>
</protein>
<evidence type="ECO:0000256" key="1">
    <source>
        <dbReference type="SAM" id="Phobius"/>
    </source>
</evidence>
<proteinExistence type="predicted"/>
<evidence type="ECO:0000313" key="4">
    <source>
        <dbReference type="Proteomes" id="UP000283589"/>
    </source>
</evidence>
<keyword evidence="1" id="KW-0812">Transmembrane</keyword>
<reference evidence="4 5" key="1">
    <citation type="submission" date="2018-08" db="EMBL/GenBank/DDBJ databases">
        <title>A genome reference for cultivated species of the human gut microbiota.</title>
        <authorList>
            <person name="Zou Y."/>
            <person name="Xue W."/>
            <person name="Luo G."/>
        </authorList>
    </citation>
    <scope>NUCLEOTIDE SEQUENCE [LARGE SCALE GENOMIC DNA]</scope>
    <source>
        <strain evidence="2 4">AF14-49</strain>
        <strain evidence="3 5">AF34-33</strain>
    </source>
</reference>
<keyword evidence="1" id="KW-0472">Membrane</keyword>
<dbReference type="Proteomes" id="UP000283589">
    <property type="component" value="Unassembled WGS sequence"/>
</dbReference>
<dbReference type="EMBL" id="QRZA01000016">
    <property type="protein sequence ID" value="RGV32908.1"/>
    <property type="molecule type" value="Genomic_DNA"/>
</dbReference>
<evidence type="ECO:0000313" key="2">
    <source>
        <dbReference type="EMBL" id="RGV32908.1"/>
    </source>
</evidence>
<organism evidence="2 4">
    <name type="scientific">Butyricimonas virosa</name>
    <dbReference type="NCBI Taxonomy" id="544645"/>
    <lineage>
        <taxon>Bacteria</taxon>
        <taxon>Pseudomonadati</taxon>
        <taxon>Bacteroidota</taxon>
        <taxon>Bacteroidia</taxon>
        <taxon>Bacteroidales</taxon>
        <taxon>Odoribacteraceae</taxon>
        <taxon>Butyricimonas</taxon>
    </lineage>
</organism>
<feature type="transmembrane region" description="Helical" evidence="1">
    <location>
        <begin position="27"/>
        <end position="48"/>
    </location>
</feature>
<evidence type="ECO:0000313" key="5">
    <source>
        <dbReference type="Proteomes" id="UP000286038"/>
    </source>
</evidence>
<accession>A0A412WYV3</accession>
<keyword evidence="1" id="KW-1133">Transmembrane helix</keyword>
<dbReference type="EMBL" id="QRPV01000010">
    <property type="protein sequence ID" value="RHM42908.1"/>
    <property type="molecule type" value="Genomic_DNA"/>
</dbReference>
<evidence type="ECO:0008006" key="6">
    <source>
        <dbReference type="Google" id="ProtNLM"/>
    </source>
</evidence>
<gene>
    <name evidence="2" type="ORF">DWW18_12320</name>
    <name evidence="3" type="ORF">DWZ68_09695</name>
</gene>
<comment type="caution">
    <text evidence="2">The sequence shown here is derived from an EMBL/GenBank/DDBJ whole genome shotgun (WGS) entry which is preliminary data.</text>
</comment>
<sequence>MFMPFLIPLLLFFIFYDYNLNSVAWCYLLLVVLIFLIALIFQLFYIVLEDNFFVIKNGICPFLYEKHFYKNVEKVNIKRPGGMTPPYIQVITKKNRKHAWKYIIDLVAPKEYDKLVEAIKSKGVIVDNENLVNWN</sequence>
<evidence type="ECO:0000313" key="3">
    <source>
        <dbReference type="EMBL" id="RHM42908.1"/>
    </source>
</evidence>
<dbReference type="AlphaFoldDB" id="A0A412WYV3"/>
<dbReference type="Proteomes" id="UP000286038">
    <property type="component" value="Unassembled WGS sequence"/>
</dbReference>